<dbReference type="Pfam" id="PF07859">
    <property type="entry name" value="Abhydrolase_3"/>
    <property type="match status" value="1"/>
</dbReference>
<dbReference type="Proteomes" id="UP001303889">
    <property type="component" value="Unassembled WGS sequence"/>
</dbReference>
<gene>
    <name evidence="2" type="ORF">C8A05DRAFT_16067</name>
</gene>
<dbReference type="PANTHER" id="PTHR23024">
    <property type="entry name" value="ARYLACETAMIDE DEACETYLASE"/>
    <property type="match status" value="1"/>
</dbReference>
<keyword evidence="3" id="KW-1185">Reference proteome</keyword>
<comment type="caution">
    <text evidence="2">The sequence shown here is derived from an EMBL/GenBank/DDBJ whole genome shotgun (WGS) entry which is preliminary data.</text>
</comment>
<sequence length="259" mass="28320">MKKHTLEGGVVVIEYARAPRGEPVVIRFHGGGFVMGTVVEDAAFCHLLCLENHVKVVSVDYELAPATKFPKVLDHSIELLDFARELSSHPVTLMGMGAGANIALAMALKVIEQGRGGGVSGVIALSPLAMHPDAVPPVQKAQWTSLNVNDELSIDSKSVIMSWLAAYGAPPTDPLMLVLLHEKLGELNCVYTLGYVADTLYNDARFLVEALAKAGVRVNKDFYQGYPHLAFAYPSHSLANHREDVERNAKRAVRWMTYR</sequence>
<reference evidence="2" key="1">
    <citation type="journal article" date="2023" name="Mol. Phylogenet. Evol.">
        <title>Genome-scale phylogeny and comparative genomics of the fungal order Sordariales.</title>
        <authorList>
            <person name="Hensen N."/>
            <person name="Bonometti L."/>
            <person name="Westerberg I."/>
            <person name="Brannstrom I.O."/>
            <person name="Guillou S."/>
            <person name="Cros-Aarteil S."/>
            <person name="Calhoun S."/>
            <person name="Haridas S."/>
            <person name="Kuo A."/>
            <person name="Mondo S."/>
            <person name="Pangilinan J."/>
            <person name="Riley R."/>
            <person name="LaButti K."/>
            <person name="Andreopoulos B."/>
            <person name="Lipzen A."/>
            <person name="Chen C."/>
            <person name="Yan M."/>
            <person name="Daum C."/>
            <person name="Ng V."/>
            <person name="Clum A."/>
            <person name="Steindorff A."/>
            <person name="Ohm R.A."/>
            <person name="Martin F."/>
            <person name="Silar P."/>
            <person name="Natvig D.O."/>
            <person name="Lalanne C."/>
            <person name="Gautier V."/>
            <person name="Ament-Velasquez S.L."/>
            <person name="Kruys A."/>
            <person name="Hutchinson M.I."/>
            <person name="Powell A.J."/>
            <person name="Barry K."/>
            <person name="Miller A.N."/>
            <person name="Grigoriev I.V."/>
            <person name="Debuchy R."/>
            <person name="Gladieux P."/>
            <person name="Hiltunen Thoren M."/>
            <person name="Johannesson H."/>
        </authorList>
    </citation>
    <scope>NUCLEOTIDE SEQUENCE</scope>
    <source>
        <strain evidence="2">CBS 103.79</strain>
    </source>
</reference>
<dbReference type="PANTHER" id="PTHR23024:SF166">
    <property type="entry name" value="ALPHA_BETA HYDROLASE FOLD-3 DOMAIN-CONTAINING PROTEIN-RELATED"/>
    <property type="match status" value="1"/>
</dbReference>
<organism evidence="2 3">
    <name type="scientific">Staphylotrichum tortipilum</name>
    <dbReference type="NCBI Taxonomy" id="2831512"/>
    <lineage>
        <taxon>Eukaryota</taxon>
        <taxon>Fungi</taxon>
        <taxon>Dikarya</taxon>
        <taxon>Ascomycota</taxon>
        <taxon>Pezizomycotina</taxon>
        <taxon>Sordariomycetes</taxon>
        <taxon>Sordariomycetidae</taxon>
        <taxon>Sordariales</taxon>
        <taxon>Chaetomiaceae</taxon>
        <taxon>Staphylotrichum</taxon>
    </lineage>
</organism>
<dbReference type="InterPro" id="IPR013094">
    <property type="entry name" value="AB_hydrolase_3"/>
</dbReference>
<dbReference type="EMBL" id="MU855554">
    <property type="protein sequence ID" value="KAK3901811.1"/>
    <property type="molecule type" value="Genomic_DNA"/>
</dbReference>
<dbReference type="Gene3D" id="3.40.50.1820">
    <property type="entry name" value="alpha/beta hydrolase"/>
    <property type="match status" value="1"/>
</dbReference>
<dbReference type="AlphaFoldDB" id="A0AAN6MKB7"/>
<dbReference type="GO" id="GO:0016787">
    <property type="term" value="F:hydrolase activity"/>
    <property type="evidence" value="ECO:0007669"/>
    <property type="project" value="UniProtKB-KW"/>
</dbReference>
<dbReference type="InterPro" id="IPR029058">
    <property type="entry name" value="AB_hydrolase_fold"/>
</dbReference>
<keyword evidence="2" id="KW-0378">Hydrolase</keyword>
<evidence type="ECO:0000259" key="1">
    <source>
        <dbReference type="Pfam" id="PF07859"/>
    </source>
</evidence>
<evidence type="ECO:0000313" key="3">
    <source>
        <dbReference type="Proteomes" id="UP001303889"/>
    </source>
</evidence>
<name>A0AAN6MKB7_9PEZI</name>
<protein>
    <submittedName>
        <fullName evidence="2">Alpha/Beta hydrolase protein</fullName>
    </submittedName>
</protein>
<feature type="domain" description="Alpha/beta hydrolase fold-3" evidence="1">
    <location>
        <begin position="25"/>
        <end position="229"/>
    </location>
</feature>
<accession>A0AAN6MKB7</accession>
<proteinExistence type="predicted"/>
<reference evidence="2" key="2">
    <citation type="submission" date="2023-05" db="EMBL/GenBank/DDBJ databases">
        <authorList>
            <consortium name="Lawrence Berkeley National Laboratory"/>
            <person name="Steindorff A."/>
            <person name="Hensen N."/>
            <person name="Bonometti L."/>
            <person name="Westerberg I."/>
            <person name="Brannstrom I.O."/>
            <person name="Guillou S."/>
            <person name="Cros-Aarteil S."/>
            <person name="Calhoun S."/>
            <person name="Haridas S."/>
            <person name="Kuo A."/>
            <person name="Mondo S."/>
            <person name="Pangilinan J."/>
            <person name="Riley R."/>
            <person name="Labutti K."/>
            <person name="Andreopoulos B."/>
            <person name="Lipzen A."/>
            <person name="Chen C."/>
            <person name="Yanf M."/>
            <person name="Daum C."/>
            <person name="Ng V."/>
            <person name="Clum A."/>
            <person name="Ohm R."/>
            <person name="Martin F."/>
            <person name="Silar P."/>
            <person name="Natvig D."/>
            <person name="Lalanne C."/>
            <person name="Gautier V."/>
            <person name="Ament-Velasquez S.L."/>
            <person name="Kruys A."/>
            <person name="Hutchinson M.I."/>
            <person name="Powell A.J."/>
            <person name="Barry K."/>
            <person name="Miller A.N."/>
            <person name="Grigoriev I.V."/>
            <person name="Debuchy R."/>
            <person name="Gladieux P."/>
            <person name="Thoren M.H."/>
            <person name="Johannesson H."/>
        </authorList>
    </citation>
    <scope>NUCLEOTIDE SEQUENCE</scope>
    <source>
        <strain evidence="2">CBS 103.79</strain>
    </source>
</reference>
<dbReference type="InterPro" id="IPR050466">
    <property type="entry name" value="Carboxylest/Gibb_receptor"/>
</dbReference>
<evidence type="ECO:0000313" key="2">
    <source>
        <dbReference type="EMBL" id="KAK3901811.1"/>
    </source>
</evidence>
<dbReference type="SUPFAM" id="SSF53474">
    <property type="entry name" value="alpha/beta-Hydrolases"/>
    <property type="match status" value="1"/>
</dbReference>